<proteinExistence type="predicted"/>
<evidence type="ECO:0000313" key="2">
    <source>
        <dbReference type="EMBL" id="VDN87963.1"/>
    </source>
</evidence>
<dbReference type="STRING" id="6280.A0A0N4TF27"/>
<reference evidence="4" key="1">
    <citation type="submission" date="2017-02" db="UniProtKB">
        <authorList>
            <consortium name="WormBaseParasite"/>
        </authorList>
    </citation>
    <scope>IDENTIFICATION</scope>
</reference>
<reference evidence="2 3" key="2">
    <citation type="submission" date="2018-11" db="EMBL/GenBank/DDBJ databases">
        <authorList>
            <consortium name="Pathogen Informatics"/>
        </authorList>
    </citation>
    <scope>NUCLEOTIDE SEQUENCE [LARGE SCALE GENOMIC DNA]</scope>
</reference>
<evidence type="ECO:0000313" key="3">
    <source>
        <dbReference type="Proteomes" id="UP000278627"/>
    </source>
</evidence>
<gene>
    <name evidence="2" type="ORF">BPAG_LOCUS6777</name>
</gene>
<dbReference type="Pfam" id="PF24173">
    <property type="entry name" value="TPR_TTI1_N"/>
    <property type="match status" value="1"/>
</dbReference>
<dbReference type="AlphaFoldDB" id="A0A0N4TF27"/>
<keyword evidence="3" id="KW-1185">Reference proteome</keyword>
<name>A0A0N4TF27_BRUPA</name>
<feature type="domain" description="TTI1 N-terminal TPR" evidence="1">
    <location>
        <begin position="12"/>
        <end position="89"/>
    </location>
</feature>
<evidence type="ECO:0000313" key="4">
    <source>
        <dbReference type="WBParaSite" id="BPAG_0000681501-mRNA-1"/>
    </source>
</evidence>
<dbReference type="Proteomes" id="UP000278627">
    <property type="component" value="Unassembled WGS sequence"/>
</dbReference>
<dbReference type="EMBL" id="UZAD01006688">
    <property type="protein sequence ID" value="VDN87963.1"/>
    <property type="molecule type" value="Genomic_DNA"/>
</dbReference>
<accession>A0A0N4TF27</accession>
<sequence length="101" mass="11185">MLELVKPWDESLKTMTSFLPGICCRMTKLACSDLNTAVVNVALKIFGCTVTTCLNDSVHKQDKVENSTVVESNPKNSGDVSKKNITRDENLKVLVRHIFAT</sequence>
<dbReference type="InterPro" id="IPR057566">
    <property type="entry name" value="TPR_TTI1_N"/>
</dbReference>
<evidence type="ECO:0000259" key="1">
    <source>
        <dbReference type="Pfam" id="PF24173"/>
    </source>
</evidence>
<organism evidence="4">
    <name type="scientific">Brugia pahangi</name>
    <name type="common">Filarial nematode worm</name>
    <dbReference type="NCBI Taxonomy" id="6280"/>
    <lineage>
        <taxon>Eukaryota</taxon>
        <taxon>Metazoa</taxon>
        <taxon>Ecdysozoa</taxon>
        <taxon>Nematoda</taxon>
        <taxon>Chromadorea</taxon>
        <taxon>Rhabditida</taxon>
        <taxon>Spirurina</taxon>
        <taxon>Spiruromorpha</taxon>
        <taxon>Filarioidea</taxon>
        <taxon>Onchocercidae</taxon>
        <taxon>Brugia</taxon>
    </lineage>
</organism>
<dbReference type="WBParaSite" id="BPAG_0000681501-mRNA-1">
    <property type="protein sequence ID" value="BPAG_0000681501-mRNA-1"/>
    <property type="gene ID" value="BPAG_0000681501"/>
</dbReference>
<protein>
    <submittedName>
        <fullName evidence="4">DZF domain-containing protein</fullName>
    </submittedName>
</protein>